<keyword evidence="4" id="KW-1185">Reference proteome</keyword>
<accession>A0A172WZ92</accession>
<sequence>MIYTDPATGATTNTDGPTINYLNRMTPNTFLMILAVVVIIALVIIFLQSSSNGNNSSSPNPNPPVNFVNPLNATMRANPFVNTPQRTMM</sequence>
<keyword evidence="2" id="KW-0472">Membrane</keyword>
<evidence type="ECO:0000313" key="3">
    <source>
        <dbReference type="EMBL" id="ANF29663.1"/>
    </source>
</evidence>
<evidence type="ECO:0000256" key="2">
    <source>
        <dbReference type="SAM" id="Phobius"/>
    </source>
</evidence>
<dbReference type="KEGG" id="vg:27924239"/>
<feature type="region of interest" description="Disordered" evidence="1">
    <location>
        <begin position="52"/>
        <end position="71"/>
    </location>
</feature>
<protein>
    <submittedName>
        <fullName evidence="3">ORF_15</fullName>
    </submittedName>
</protein>
<dbReference type="InterPro" id="IPR019655">
    <property type="entry name" value="Baculo_ODV-E18"/>
</dbReference>
<organism evidence="3 4">
    <name type="scientific">Catopsilia pomona nucleopolyhedrovirus</name>
    <dbReference type="NCBI Taxonomy" id="1850906"/>
    <lineage>
        <taxon>Viruses</taxon>
        <taxon>Viruses incertae sedis</taxon>
        <taxon>Naldaviricetes</taxon>
        <taxon>Lefavirales</taxon>
        <taxon>Baculoviridae</taxon>
        <taxon>Alphabaculovirus</taxon>
        <taxon>Alphabaculovirus capomonae</taxon>
    </lineage>
</organism>
<gene>
    <name evidence="3" type="primary">odv-e18</name>
    <name evidence="3" type="ORF">CapoNPV_015</name>
</gene>
<keyword evidence="2" id="KW-1133">Transmembrane helix</keyword>
<dbReference type="GO" id="GO:0019031">
    <property type="term" value="C:viral envelope"/>
    <property type="evidence" value="ECO:0007669"/>
    <property type="project" value="InterPro"/>
</dbReference>
<reference evidence="3 4" key="1">
    <citation type="journal article" date="2016" name="PLoS ONE">
        <title>Genome Sequencing and Analysis of Catopsilia pomona nucleopolyhedrovirus: A Distinct Species in Group I Alphabaculovirus.</title>
        <authorList>
            <person name="Wang J."/>
            <person name="Zhu Z."/>
            <person name="Zhang L."/>
            <person name="Hou D."/>
            <person name="Wang M."/>
            <person name="Arif B."/>
            <person name="Kou Z."/>
            <person name="Wang H."/>
            <person name="Deng F."/>
            <person name="Hu Z."/>
        </authorList>
    </citation>
    <scope>NUCLEOTIDE SEQUENCE [LARGE SCALE GENOMIC DNA]</scope>
    <source>
        <strain evidence="3">416</strain>
    </source>
</reference>
<dbReference type="EMBL" id="KU565883">
    <property type="protein sequence ID" value="ANF29663.1"/>
    <property type="molecule type" value="Genomic_DNA"/>
</dbReference>
<dbReference type="GeneID" id="27924239"/>
<dbReference type="RefSeq" id="YP_009255272.1">
    <property type="nucleotide sequence ID" value="NC_030240.1"/>
</dbReference>
<evidence type="ECO:0000256" key="1">
    <source>
        <dbReference type="SAM" id="MobiDB-lite"/>
    </source>
</evidence>
<proteinExistence type="predicted"/>
<keyword evidence="2" id="KW-0812">Transmembrane</keyword>
<feature type="transmembrane region" description="Helical" evidence="2">
    <location>
        <begin position="29"/>
        <end position="47"/>
    </location>
</feature>
<dbReference type="Pfam" id="PF10717">
    <property type="entry name" value="ODV-E18"/>
    <property type="match status" value="1"/>
</dbReference>
<dbReference type="Proteomes" id="UP000203996">
    <property type="component" value="Segment"/>
</dbReference>
<evidence type="ECO:0000313" key="4">
    <source>
        <dbReference type="Proteomes" id="UP000203996"/>
    </source>
</evidence>
<name>A0A172WZ92_9ABAC</name>